<dbReference type="Gene3D" id="1.10.510.10">
    <property type="entry name" value="Transferase(Phosphotransferase) domain 1"/>
    <property type="match status" value="2"/>
</dbReference>
<organism evidence="7 8">
    <name type="scientific">Candidatus Tanganyikabacteria bacterium</name>
    <dbReference type="NCBI Taxonomy" id="2961651"/>
    <lineage>
        <taxon>Bacteria</taxon>
        <taxon>Bacillati</taxon>
        <taxon>Candidatus Sericytochromatia</taxon>
        <taxon>Candidatus Tanganyikabacteria</taxon>
    </lineage>
</organism>
<dbReference type="InterPro" id="IPR020635">
    <property type="entry name" value="Tyr_kinase_cat_dom"/>
</dbReference>
<keyword evidence="1" id="KW-0808">Transferase</keyword>
<dbReference type="AlphaFoldDB" id="A0A937X5D0"/>
<evidence type="ECO:0000259" key="6">
    <source>
        <dbReference type="PROSITE" id="PS50011"/>
    </source>
</evidence>
<keyword evidence="5" id="KW-1133">Transmembrane helix</keyword>
<dbReference type="GO" id="GO:0004713">
    <property type="term" value="F:protein tyrosine kinase activity"/>
    <property type="evidence" value="ECO:0007669"/>
    <property type="project" value="InterPro"/>
</dbReference>
<keyword evidence="4" id="KW-0067">ATP-binding</keyword>
<accession>A0A937X5D0</accession>
<evidence type="ECO:0000256" key="2">
    <source>
        <dbReference type="ARBA" id="ARBA00022741"/>
    </source>
</evidence>
<feature type="transmembrane region" description="Helical" evidence="5">
    <location>
        <begin position="731"/>
        <end position="752"/>
    </location>
</feature>
<feature type="domain" description="Protein kinase" evidence="6">
    <location>
        <begin position="181"/>
        <end position="436"/>
    </location>
</feature>
<keyword evidence="2" id="KW-0547">Nucleotide-binding</keyword>
<dbReference type="CDD" id="cd14014">
    <property type="entry name" value="STKc_PknB_like"/>
    <property type="match status" value="2"/>
</dbReference>
<evidence type="ECO:0000256" key="1">
    <source>
        <dbReference type="ARBA" id="ARBA00022679"/>
    </source>
</evidence>
<reference evidence="7 8" key="1">
    <citation type="submission" date="2019-03" db="EMBL/GenBank/DDBJ databases">
        <title>Lake Tanganyika Metagenome-Assembled Genomes (MAGs).</title>
        <authorList>
            <person name="Tran P."/>
        </authorList>
    </citation>
    <scope>NUCLEOTIDE SEQUENCE [LARGE SCALE GENOMIC DNA]</scope>
    <source>
        <strain evidence="7">K_DeepCast_65m_m2_236</strain>
    </source>
</reference>
<gene>
    <name evidence="7" type="ORF">FJZ00_05520</name>
</gene>
<evidence type="ECO:0000256" key="5">
    <source>
        <dbReference type="SAM" id="Phobius"/>
    </source>
</evidence>
<name>A0A937X5D0_9BACT</name>
<dbReference type="InterPro" id="IPR000719">
    <property type="entry name" value="Prot_kinase_dom"/>
</dbReference>
<dbReference type="PANTHER" id="PTHR43289:SF34">
    <property type="entry name" value="SERINE_THREONINE-PROTEIN KINASE YBDM-RELATED"/>
    <property type="match status" value="1"/>
</dbReference>
<feature type="domain" description="Protein kinase" evidence="6">
    <location>
        <begin position="453"/>
        <end position="714"/>
    </location>
</feature>
<evidence type="ECO:0000256" key="3">
    <source>
        <dbReference type="ARBA" id="ARBA00022777"/>
    </source>
</evidence>
<protein>
    <submittedName>
        <fullName evidence="7">Serine/threonine protein kinase</fullName>
    </submittedName>
</protein>
<feature type="non-terminal residue" evidence="7">
    <location>
        <position position="818"/>
    </location>
</feature>
<evidence type="ECO:0000313" key="8">
    <source>
        <dbReference type="Proteomes" id="UP000703893"/>
    </source>
</evidence>
<dbReference type="InterPro" id="IPR008271">
    <property type="entry name" value="Ser/Thr_kinase_AS"/>
</dbReference>
<dbReference type="GO" id="GO:0005524">
    <property type="term" value="F:ATP binding"/>
    <property type="evidence" value="ECO:0007669"/>
    <property type="project" value="UniProtKB-KW"/>
</dbReference>
<dbReference type="PANTHER" id="PTHR43289">
    <property type="entry name" value="MITOGEN-ACTIVATED PROTEIN KINASE KINASE KINASE 20-RELATED"/>
    <property type="match status" value="1"/>
</dbReference>
<dbReference type="SMART" id="SM00219">
    <property type="entry name" value="TyrKc"/>
    <property type="match status" value="1"/>
</dbReference>
<evidence type="ECO:0000313" key="7">
    <source>
        <dbReference type="EMBL" id="MBM3274587.1"/>
    </source>
</evidence>
<keyword evidence="5" id="KW-0812">Transmembrane</keyword>
<proteinExistence type="predicted"/>
<dbReference type="Proteomes" id="UP000703893">
    <property type="component" value="Unassembled WGS sequence"/>
</dbReference>
<comment type="caution">
    <text evidence="7">The sequence shown here is derived from an EMBL/GenBank/DDBJ whole genome shotgun (WGS) entry which is preliminary data.</text>
</comment>
<evidence type="ECO:0000256" key="4">
    <source>
        <dbReference type="ARBA" id="ARBA00022840"/>
    </source>
</evidence>
<dbReference type="Gene3D" id="3.30.200.20">
    <property type="entry name" value="Phosphorylase Kinase, domain 1"/>
    <property type="match status" value="2"/>
</dbReference>
<keyword evidence="5" id="KW-0472">Membrane</keyword>
<dbReference type="InterPro" id="IPR011009">
    <property type="entry name" value="Kinase-like_dom_sf"/>
</dbReference>
<dbReference type="PROSITE" id="PS00108">
    <property type="entry name" value="PROTEIN_KINASE_ST"/>
    <property type="match status" value="1"/>
</dbReference>
<keyword evidence="3 7" id="KW-0418">Kinase</keyword>
<dbReference type="GO" id="GO:0004674">
    <property type="term" value="F:protein serine/threonine kinase activity"/>
    <property type="evidence" value="ECO:0007669"/>
    <property type="project" value="UniProtKB-KW"/>
</dbReference>
<dbReference type="Pfam" id="PF00069">
    <property type="entry name" value="Pkinase"/>
    <property type="match status" value="2"/>
</dbReference>
<dbReference type="EMBL" id="VGJX01000261">
    <property type="protein sequence ID" value="MBM3274587.1"/>
    <property type="molecule type" value="Genomic_DNA"/>
</dbReference>
<sequence>MAELRTHRDLTERGETAIVGSLLSLGSAFCVLPHLIVPGKAWPEAPDDLDVIVLGPGGLALLAYHHWQGTVEAAKSGPWRIRFPAGGAEERENPAAVLDDKVQTLTDYLSDRGVAPPSVVQALVFPDRTKVEGDSGVPFTDTSKVADWVTAYIGSGGDPTWPRRAADQVRPPNPARLVNQYQITSLLQRHGDRVTYLAYDTVGAKPVILKELFYDPYDEKREQVRQELLREAKLTMELEHPNVVRVERVIPKDDRYYVASEWIEGCQSLRERLDIAAPLQSGEAIDIAAQVASALGQAHSKGIIHRDVRPENVLLGAGVVKITNFGLAKKADMATRPTFDLRKMATESPYAAPEFRIGHDGHHQVDARADVFALGVMLYEMLTGQLPGPLDEKYWEPPSQFARDLPPGLDDVVAKAMKFDPAQRYSSMAAFRERLLHVRDRLPDHPDSPRMRYADRKLMRRTRNSLIYQATDRKLMRTVALKRMLVAPELGADARKQQLDAILREVSIASRLVHPGVVHVVDHFVEDDDGYIVMEWLEGGSLREKLDRDGGMLPVEQALEITTQVGEALTYAHGQGVIHRDIKPENVMVTGNRATLLDFGIAAVPGLDGAEETHRSGTARYIAPEVLRGQDIDERSDVFSLGVMLYEVLTGRYPYQAQTIMGRYQTGLLSEGVAAPAALNLEISGQLSAVVMRAIAASPSDRFQDMAEFLDALAIARGRRAARTPVEVKQIALWAGVGIVSLGVIVGVASFLQPYLTRTPKQLSALLASEEPPMATESLGIFAESATDAASAAVSLVASVVAPIVETPPAQTEPPLTP</sequence>
<dbReference type="SUPFAM" id="SSF56112">
    <property type="entry name" value="Protein kinase-like (PK-like)"/>
    <property type="match status" value="2"/>
</dbReference>
<keyword evidence="7" id="KW-0723">Serine/threonine-protein kinase</keyword>
<dbReference type="PROSITE" id="PS50011">
    <property type="entry name" value="PROTEIN_KINASE_DOM"/>
    <property type="match status" value="2"/>
</dbReference>
<dbReference type="PROSITE" id="PS00109">
    <property type="entry name" value="PROTEIN_KINASE_TYR"/>
    <property type="match status" value="1"/>
</dbReference>
<dbReference type="InterPro" id="IPR008266">
    <property type="entry name" value="Tyr_kinase_AS"/>
</dbReference>
<dbReference type="SMART" id="SM00220">
    <property type="entry name" value="S_TKc"/>
    <property type="match status" value="2"/>
</dbReference>